<dbReference type="Proteomes" id="UP000013827">
    <property type="component" value="Unassembled WGS sequence"/>
</dbReference>
<name>A0A0D3KQ71_EMIH1</name>
<accession>A0A0D3KQ71</accession>
<dbReference type="AlphaFoldDB" id="A0A0D3KQ71"/>
<organism evidence="1 2">
    <name type="scientific">Emiliania huxleyi (strain CCMP1516)</name>
    <dbReference type="NCBI Taxonomy" id="280463"/>
    <lineage>
        <taxon>Eukaryota</taxon>
        <taxon>Haptista</taxon>
        <taxon>Haptophyta</taxon>
        <taxon>Prymnesiophyceae</taxon>
        <taxon>Isochrysidales</taxon>
        <taxon>Noelaerhabdaceae</taxon>
        <taxon>Emiliania</taxon>
    </lineage>
</organism>
<dbReference type="EnsemblProtists" id="EOD37906">
    <property type="protein sequence ID" value="EOD37906"/>
    <property type="gene ID" value="EMIHUDRAFT_224881"/>
</dbReference>
<keyword evidence="2" id="KW-1185">Reference proteome</keyword>
<sequence length="138" mass="15025">MLTSPALRELESKFVLSDLADDATLIPLHTLDKVAPTTPLLHVYSEQLTASRASCEDAMRRLFAFLGVPPLPAVCDRAGAPAPERRSGECRGGDGLCSVEKLRAPRRAWLYHRRVADELTLGLSEAEASIEPRTRSSG</sequence>
<protein>
    <recommendedName>
        <fullName evidence="3">Sulfotransferase domain-containing protein</fullName>
    </recommendedName>
</protein>
<reference evidence="2" key="1">
    <citation type="journal article" date="2013" name="Nature">
        <title>Pan genome of the phytoplankton Emiliania underpins its global distribution.</title>
        <authorList>
            <person name="Read B.A."/>
            <person name="Kegel J."/>
            <person name="Klute M.J."/>
            <person name="Kuo A."/>
            <person name="Lefebvre S.C."/>
            <person name="Maumus F."/>
            <person name="Mayer C."/>
            <person name="Miller J."/>
            <person name="Monier A."/>
            <person name="Salamov A."/>
            <person name="Young J."/>
            <person name="Aguilar M."/>
            <person name="Claverie J.M."/>
            <person name="Frickenhaus S."/>
            <person name="Gonzalez K."/>
            <person name="Herman E.K."/>
            <person name="Lin Y.C."/>
            <person name="Napier J."/>
            <person name="Ogata H."/>
            <person name="Sarno A.F."/>
            <person name="Shmutz J."/>
            <person name="Schroeder D."/>
            <person name="de Vargas C."/>
            <person name="Verret F."/>
            <person name="von Dassow P."/>
            <person name="Valentin K."/>
            <person name="Van de Peer Y."/>
            <person name="Wheeler G."/>
            <person name="Dacks J.B."/>
            <person name="Delwiche C.F."/>
            <person name="Dyhrman S.T."/>
            <person name="Glockner G."/>
            <person name="John U."/>
            <person name="Richards T."/>
            <person name="Worden A.Z."/>
            <person name="Zhang X."/>
            <person name="Grigoriev I.V."/>
            <person name="Allen A.E."/>
            <person name="Bidle K."/>
            <person name="Borodovsky M."/>
            <person name="Bowler C."/>
            <person name="Brownlee C."/>
            <person name="Cock J.M."/>
            <person name="Elias M."/>
            <person name="Gladyshev V.N."/>
            <person name="Groth M."/>
            <person name="Guda C."/>
            <person name="Hadaegh A."/>
            <person name="Iglesias-Rodriguez M.D."/>
            <person name="Jenkins J."/>
            <person name="Jones B.M."/>
            <person name="Lawson T."/>
            <person name="Leese F."/>
            <person name="Lindquist E."/>
            <person name="Lobanov A."/>
            <person name="Lomsadze A."/>
            <person name="Malik S.B."/>
            <person name="Marsh M.E."/>
            <person name="Mackinder L."/>
            <person name="Mock T."/>
            <person name="Mueller-Roeber B."/>
            <person name="Pagarete A."/>
            <person name="Parker M."/>
            <person name="Probert I."/>
            <person name="Quesneville H."/>
            <person name="Raines C."/>
            <person name="Rensing S.A."/>
            <person name="Riano-Pachon D.M."/>
            <person name="Richier S."/>
            <person name="Rokitta S."/>
            <person name="Shiraiwa Y."/>
            <person name="Soanes D.M."/>
            <person name="van der Giezen M."/>
            <person name="Wahlund T.M."/>
            <person name="Williams B."/>
            <person name="Wilson W."/>
            <person name="Wolfe G."/>
            <person name="Wurch L.L."/>
        </authorList>
    </citation>
    <scope>NUCLEOTIDE SEQUENCE</scope>
</reference>
<evidence type="ECO:0000313" key="2">
    <source>
        <dbReference type="Proteomes" id="UP000013827"/>
    </source>
</evidence>
<reference evidence="1" key="2">
    <citation type="submission" date="2024-10" db="UniProtKB">
        <authorList>
            <consortium name="EnsemblProtists"/>
        </authorList>
    </citation>
    <scope>IDENTIFICATION</scope>
</reference>
<dbReference type="KEGG" id="ehx:EMIHUDRAFT_224881"/>
<proteinExistence type="predicted"/>
<dbReference type="PaxDb" id="2903-EOD37906"/>
<evidence type="ECO:0008006" key="3">
    <source>
        <dbReference type="Google" id="ProtNLM"/>
    </source>
</evidence>
<dbReference type="GeneID" id="17283176"/>
<dbReference type="HOGENOM" id="CLU_1859036_0_0_1"/>
<dbReference type="RefSeq" id="XP_005790335.1">
    <property type="nucleotide sequence ID" value="XM_005790278.1"/>
</dbReference>
<evidence type="ECO:0000313" key="1">
    <source>
        <dbReference type="EnsemblProtists" id="EOD37906"/>
    </source>
</evidence>